<name>A0AAX1ZYK5_9BACL</name>
<evidence type="ECO:0000313" key="2">
    <source>
        <dbReference type="Proteomes" id="UP000286434"/>
    </source>
</evidence>
<organism evidence="1 2">
    <name type="scientific">Anoxybacillus flavithermus</name>
    <dbReference type="NCBI Taxonomy" id="33934"/>
    <lineage>
        <taxon>Bacteria</taxon>
        <taxon>Bacillati</taxon>
        <taxon>Bacillota</taxon>
        <taxon>Bacilli</taxon>
        <taxon>Bacillales</taxon>
        <taxon>Anoxybacillaceae</taxon>
        <taxon>Anoxybacillus</taxon>
    </lineage>
</organism>
<reference evidence="1 2" key="1">
    <citation type="submission" date="2019-01" db="EMBL/GenBank/DDBJ databases">
        <title>Anoxybacillus flavithermus in powdered infant formula.</title>
        <authorList>
            <person name="Rhee M.S."/>
            <person name="Choi I.-G."/>
            <person name="Cho T.J."/>
            <person name="Park B."/>
        </authorList>
    </citation>
    <scope>NUCLEOTIDE SEQUENCE [LARGE SCALE GENOMIC DNA]</scope>
    <source>
        <strain evidence="1 2">FHS-PPAM212</strain>
    </source>
</reference>
<proteinExistence type="predicted"/>
<protein>
    <submittedName>
        <fullName evidence="1">Uncharacterized protein</fullName>
    </submittedName>
</protein>
<dbReference type="RefSeq" id="WP_128356983.1">
    <property type="nucleotide sequence ID" value="NZ_JABJUT010000085.1"/>
</dbReference>
<comment type="caution">
    <text evidence="1">The sequence shown here is derived from an EMBL/GenBank/DDBJ whole genome shotgun (WGS) entry which is preliminary data.</text>
</comment>
<gene>
    <name evidence="1" type="ORF">EA138_13030</name>
</gene>
<dbReference type="EMBL" id="SBBW01000091">
    <property type="protein sequence ID" value="RWU07947.1"/>
    <property type="molecule type" value="Genomic_DNA"/>
</dbReference>
<evidence type="ECO:0000313" key="1">
    <source>
        <dbReference type="EMBL" id="RWU07947.1"/>
    </source>
</evidence>
<dbReference type="Proteomes" id="UP000286434">
    <property type="component" value="Unassembled WGS sequence"/>
</dbReference>
<dbReference type="AlphaFoldDB" id="A0AAX1ZYK5"/>
<sequence>MNNSQFPDQFSRNGQTYRKISFDNVEQLRNILLNNPYKIYCLVDEKVSDADPTLFLVLYAEEFDNTVILFDISLDLKSTVTTELDIVVNGYNEVIDVGYIERYPLCFYIKGDEHEDI</sequence>
<accession>A0AAX1ZYK5</accession>